<dbReference type="SUPFAM" id="SSF54909">
    <property type="entry name" value="Dimeric alpha+beta barrel"/>
    <property type="match status" value="1"/>
</dbReference>
<evidence type="ECO:0000313" key="4">
    <source>
        <dbReference type="Proteomes" id="UP000250557"/>
    </source>
</evidence>
<keyword evidence="5" id="KW-1185">Reference proteome</keyword>
<reference evidence="3 5" key="2">
    <citation type="submission" date="2021-03" db="EMBL/GenBank/DDBJ databases">
        <title>Mucilaginibacter strains isolated from gold and copper mining confer multi heavy-metal resistance.</title>
        <authorList>
            <person name="Li Y."/>
        </authorList>
    </citation>
    <scope>NUCLEOTIDE SEQUENCE [LARGE SCALE GENOMIC DNA]</scope>
    <source>
        <strain evidence="3 5">P2-4</strain>
    </source>
</reference>
<gene>
    <name evidence="2" type="ORF">DIU31_028020</name>
    <name evidence="3" type="ORF">J3L21_33000</name>
</gene>
<evidence type="ECO:0000313" key="5">
    <source>
        <dbReference type="Proteomes" id="UP000663940"/>
    </source>
</evidence>
<feature type="domain" description="ABM" evidence="1">
    <location>
        <begin position="6"/>
        <end position="95"/>
    </location>
</feature>
<keyword evidence="3" id="KW-0503">Monooxygenase</keyword>
<dbReference type="RefSeq" id="WP_112652591.1">
    <property type="nucleotide sequence ID" value="NZ_CP043451.1"/>
</dbReference>
<dbReference type="InterPro" id="IPR007138">
    <property type="entry name" value="ABM_dom"/>
</dbReference>
<sequence length="99" mass="11194">MKNNKIVTHAELTIAPELIEEVLTQAILTKNLIQQEEGTEVFILSSKKDVPNVLVIFGVYTSEATYKWHLEQDYVKNFFAFLGDKLLAAPNASQLEEIV</sequence>
<dbReference type="AlphaFoldDB" id="A0AAE6MKY4"/>
<name>A0AAE6MKY4_9SPHI</name>
<dbReference type="EMBL" id="CP071880">
    <property type="protein sequence ID" value="QTE50294.1"/>
    <property type="molecule type" value="Genomic_DNA"/>
</dbReference>
<evidence type="ECO:0000259" key="1">
    <source>
        <dbReference type="PROSITE" id="PS51725"/>
    </source>
</evidence>
<protein>
    <submittedName>
        <fullName evidence="3">Antibiotic biosynthesis monooxygenase</fullName>
    </submittedName>
</protein>
<proteinExistence type="predicted"/>
<dbReference type="InterPro" id="IPR011008">
    <property type="entry name" value="Dimeric_a/b-barrel"/>
</dbReference>
<accession>A0AAE6MKY4</accession>
<dbReference type="Proteomes" id="UP000250557">
    <property type="component" value="Chromosome"/>
</dbReference>
<evidence type="ECO:0000313" key="2">
    <source>
        <dbReference type="EMBL" id="QEM07161.1"/>
    </source>
</evidence>
<dbReference type="Proteomes" id="UP000663940">
    <property type="component" value="Chromosome"/>
</dbReference>
<dbReference type="Pfam" id="PF03992">
    <property type="entry name" value="ABM"/>
    <property type="match status" value="1"/>
</dbReference>
<dbReference type="Gene3D" id="3.30.70.100">
    <property type="match status" value="1"/>
</dbReference>
<organism evidence="2 4">
    <name type="scientific">Mucilaginibacter rubeus</name>
    <dbReference type="NCBI Taxonomy" id="2027860"/>
    <lineage>
        <taxon>Bacteria</taxon>
        <taxon>Pseudomonadati</taxon>
        <taxon>Bacteroidota</taxon>
        <taxon>Sphingobacteriia</taxon>
        <taxon>Sphingobacteriales</taxon>
        <taxon>Sphingobacteriaceae</taxon>
        <taxon>Mucilaginibacter</taxon>
    </lineage>
</organism>
<reference evidence="2 4" key="1">
    <citation type="submission" date="2019-08" db="EMBL/GenBank/DDBJ databases">
        <title>Comparative genome analysis confer to the adaptation heavy metal polluted environment.</title>
        <authorList>
            <person name="Li Y."/>
        </authorList>
    </citation>
    <scope>NUCLEOTIDE SEQUENCE [LARGE SCALE GENOMIC DNA]</scope>
    <source>
        <strain evidence="2 4">P2</strain>
    </source>
</reference>
<dbReference type="GO" id="GO:0004497">
    <property type="term" value="F:monooxygenase activity"/>
    <property type="evidence" value="ECO:0007669"/>
    <property type="project" value="UniProtKB-KW"/>
</dbReference>
<dbReference type="PROSITE" id="PS51725">
    <property type="entry name" value="ABM"/>
    <property type="match status" value="1"/>
</dbReference>
<evidence type="ECO:0000313" key="3">
    <source>
        <dbReference type="EMBL" id="QTE50294.1"/>
    </source>
</evidence>
<keyword evidence="3" id="KW-0560">Oxidoreductase</keyword>
<dbReference type="EMBL" id="CP043451">
    <property type="protein sequence ID" value="QEM07161.1"/>
    <property type="molecule type" value="Genomic_DNA"/>
</dbReference>